<comment type="caution">
    <text evidence="2">The sequence shown here is derived from an EMBL/GenBank/DDBJ whole genome shotgun (WGS) entry which is preliminary data.</text>
</comment>
<evidence type="ECO:0008006" key="4">
    <source>
        <dbReference type="Google" id="ProtNLM"/>
    </source>
</evidence>
<organism evidence="2 3">
    <name type="scientific">Syncephalastrum racemosum</name>
    <name type="common">Filamentous fungus</name>
    <dbReference type="NCBI Taxonomy" id="13706"/>
    <lineage>
        <taxon>Eukaryota</taxon>
        <taxon>Fungi</taxon>
        <taxon>Fungi incertae sedis</taxon>
        <taxon>Mucoromycota</taxon>
        <taxon>Mucoromycotina</taxon>
        <taxon>Mucoromycetes</taxon>
        <taxon>Mucorales</taxon>
        <taxon>Syncephalastraceae</taxon>
        <taxon>Syncephalastrum</taxon>
    </lineage>
</organism>
<keyword evidence="1" id="KW-0732">Signal</keyword>
<dbReference type="AlphaFoldDB" id="A0A1X2HQZ9"/>
<dbReference type="CDD" id="cd22785">
    <property type="entry name" value="DPBB_MltA-like"/>
    <property type="match status" value="1"/>
</dbReference>
<dbReference type="OrthoDB" id="5985073at2759"/>
<feature type="signal peptide" evidence="1">
    <location>
        <begin position="1"/>
        <end position="22"/>
    </location>
</feature>
<dbReference type="InParanoid" id="A0A1X2HQZ9"/>
<name>A0A1X2HQZ9_SYNRA</name>
<sequence>MFPSRVTFIFALAALFVTLSSAAPVLEKRISSCYKHAALTQYWIPKQGDKDMLNDGKVVTLKGSKNKALKDNHGKTIAKVSKVTYEKFQMEGTGLLKNGVMVNLDSGKDKFAKVNRAKSPYGLGENDNSLVPWVSVAANDLKRGTKLYVKELDGVKLPDGETHNGCVRVDDEGWSFDGCQLDFFVLQYSAYRTLENKLPDKVTVQQKNCKIKNYVNKSVQRWAVLK</sequence>
<protein>
    <recommendedName>
        <fullName evidence="4">3D domain-containing protein</fullName>
    </recommendedName>
</protein>
<evidence type="ECO:0000313" key="2">
    <source>
        <dbReference type="EMBL" id="ORZ01800.1"/>
    </source>
</evidence>
<dbReference type="OMA" id="DNCHIDF"/>
<dbReference type="EMBL" id="MCGN01000002">
    <property type="protein sequence ID" value="ORZ01800.1"/>
    <property type="molecule type" value="Genomic_DNA"/>
</dbReference>
<evidence type="ECO:0000313" key="3">
    <source>
        <dbReference type="Proteomes" id="UP000242180"/>
    </source>
</evidence>
<accession>A0A1X2HQZ9</accession>
<dbReference type="Proteomes" id="UP000242180">
    <property type="component" value="Unassembled WGS sequence"/>
</dbReference>
<keyword evidence="3" id="KW-1185">Reference proteome</keyword>
<proteinExistence type="predicted"/>
<evidence type="ECO:0000256" key="1">
    <source>
        <dbReference type="SAM" id="SignalP"/>
    </source>
</evidence>
<reference evidence="2 3" key="1">
    <citation type="submission" date="2016-07" db="EMBL/GenBank/DDBJ databases">
        <title>Pervasive Adenine N6-methylation of Active Genes in Fungi.</title>
        <authorList>
            <consortium name="DOE Joint Genome Institute"/>
            <person name="Mondo S.J."/>
            <person name="Dannebaum R.O."/>
            <person name="Kuo R.C."/>
            <person name="Labutti K."/>
            <person name="Haridas S."/>
            <person name="Kuo A."/>
            <person name="Salamov A."/>
            <person name="Ahrendt S.R."/>
            <person name="Lipzen A."/>
            <person name="Sullivan W."/>
            <person name="Andreopoulos W.B."/>
            <person name="Clum A."/>
            <person name="Lindquist E."/>
            <person name="Daum C."/>
            <person name="Ramamoorthy G.K."/>
            <person name="Gryganskyi A."/>
            <person name="Culley D."/>
            <person name="Magnuson J.K."/>
            <person name="James T.Y."/>
            <person name="O'Malley M.A."/>
            <person name="Stajich J.E."/>
            <person name="Spatafora J.W."/>
            <person name="Visel A."/>
            <person name="Grigoriev I.V."/>
        </authorList>
    </citation>
    <scope>NUCLEOTIDE SEQUENCE [LARGE SCALE GENOMIC DNA]</scope>
    <source>
        <strain evidence="2 3">NRRL 2496</strain>
    </source>
</reference>
<feature type="chain" id="PRO_5012913983" description="3D domain-containing protein" evidence="1">
    <location>
        <begin position="23"/>
        <end position="226"/>
    </location>
</feature>
<gene>
    <name evidence="2" type="ORF">BCR43DRAFT_522576</name>
</gene>